<accession>A0AAD3MN86</accession>
<feature type="compositionally biased region" description="Basic and acidic residues" evidence="1">
    <location>
        <begin position="134"/>
        <end position="144"/>
    </location>
</feature>
<feature type="compositionally biased region" description="Low complexity" evidence="1">
    <location>
        <begin position="111"/>
        <end position="123"/>
    </location>
</feature>
<keyword evidence="3" id="KW-1185">Reference proteome</keyword>
<feature type="compositionally biased region" description="Polar residues" evidence="1">
    <location>
        <begin position="67"/>
        <end position="77"/>
    </location>
</feature>
<proteinExistence type="predicted"/>
<protein>
    <submittedName>
        <fullName evidence="2">Uncharacterized protein</fullName>
    </submittedName>
</protein>
<dbReference type="EMBL" id="BRZM01000032">
    <property type="protein sequence ID" value="GLD58122.1"/>
    <property type="molecule type" value="Genomic_DNA"/>
</dbReference>
<gene>
    <name evidence="2" type="ORF">AKAME5_001026600</name>
</gene>
<reference evidence="2" key="1">
    <citation type="submission" date="2022-08" db="EMBL/GenBank/DDBJ databases">
        <title>Genome sequencing of akame (Lates japonicus).</title>
        <authorList>
            <person name="Hashiguchi Y."/>
            <person name="Takahashi H."/>
        </authorList>
    </citation>
    <scope>NUCLEOTIDE SEQUENCE</scope>
    <source>
        <strain evidence="2">Kochi</strain>
    </source>
</reference>
<feature type="region of interest" description="Disordered" evidence="1">
    <location>
        <begin position="198"/>
        <end position="232"/>
    </location>
</feature>
<evidence type="ECO:0000256" key="1">
    <source>
        <dbReference type="SAM" id="MobiDB-lite"/>
    </source>
</evidence>
<evidence type="ECO:0000313" key="2">
    <source>
        <dbReference type="EMBL" id="GLD58122.1"/>
    </source>
</evidence>
<dbReference type="Proteomes" id="UP001279410">
    <property type="component" value="Unassembled WGS sequence"/>
</dbReference>
<evidence type="ECO:0000313" key="3">
    <source>
        <dbReference type="Proteomes" id="UP001279410"/>
    </source>
</evidence>
<feature type="compositionally biased region" description="Polar residues" evidence="1">
    <location>
        <begin position="1"/>
        <end position="22"/>
    </location>
</feature>
<dbReference type="AlphaFoldDB" id="A0AAD3MN86"/>
<feature type="region of interest" description="Disordered" evidence="1">
    <location>
        <begin position="1"/>
        <end position="144"/>
    </location>
</feature>
<name>A0AAD3MN86_LATJO</name>
<feature type="compositionally biased region" description="Basic residues" evidence="1">
    <location>
        <begin position="220"/>
        <end position="229"/>
    </location>
</feature>
<sequence length="422" mass="46447">MMASENTDTNAGNGEETGPSSETNEHDYAHAADGNFAPTEASSFSGTPAVDSGVTARGRFTTPGEHGQSTAGQSTASLPVELPEPAVGAEVDCPGGHDVDASQTEEDPQKAAASGLAVAASPAMGRGGRRRPKRPEDKHCSGCKSEFERQGRSFNRRAVFTFTTPETVQWVFPDTVVTDKSFLCETCAQVVRSKCKRKQTGKRPLWLKPPVTKQSDGRDRKKKGRRMGKKTQAAQLVSKSCYKSALKMLWSAKGARKPMMEFWTKQLKEEMKVLSRQTDSPFHQKVSNRKPLSSFPWRRCLNWAQEKAPLVTNCLRSLFPDINTLAKSSHVLSEEQAQTLLERRAVVALAIPLFTRNIWRNNFMQAALGAELRLQGCSGSALDALNTMGLCQNKDTVRLLLHRLRNGKKNAVRQGNENDDRA</sequence>
<comment type="caution">
    <text evidence="2">The sequence shown here is derived from an EMBL/GenBank/DDBJ whole genome shotgun (WGS) entry which is preliminary data.</text>
</comment>
<organism evidence="2 3">
    <name type="scientific">Lates japonicus</name>
    <name type="common">Japanese lates</name>
    <dbReference type="NCBI Taxonomy" id="270547"/>
    <lineage>
        <taxon>Eukaryota</taxon>
        <taxon>Metazoa</taxon>
        <taxon>Chordata</taxon>
        <taxon>Craniata</taxon>
        <taxon>Vertebrata</taxon>
        <taxon>Euteleostomi</taxon>
        <taxon>Actinopterygii</taxon>
        <taxon>Neopterygii</taxon>
        <taxon>Teleostei</taxon>
        <taxon>Neoteleostei</taxon>
        <taxon>Acanthomorphata</taxon>
        <taxon>Carangaria</taxon>
        <taxon>Carangaria incertae sedis</taxon>
        <taxon>Centropomidae</taxon>
        <taxon>Lates</taxon>
    </lineage>
</organism>